<name>A0A1D6PN87_MAIZE</name>
<proteinExistence type="predicted"/>
<organism evidence="1">
    <name type="scientific">Zea mays</name>
    <name type="common">Maize</name>
    <dbReference type="NCBI Taxonomy" id="4577"/>
    <lineage>
        <taxon>Eukaryota</taxon>
        <taxon>Viridiplantae</taxon>
        <taxon>Streptophyta</taxon>
        <taxon>Embryophyta</taxon>
        <taxon>Tracheophyta</taxon>
        <taxon>Spermatophyta</taxon>
        <taxon>Magnoliopsida</taxon>
        <taxon>Liliopsida</taxon>
        <taxon>Poales</taxon>
        <taxon>Poaceae</taxon>
        <taxon>PACMAD clade</taxon>
        <taxon>Panicoideae</taxon>
        <taxon>Andropogonodae</taxon>
        <taxon>Andropogoneae</taxon>
        <taxon>Tripsacinae</taxon>
        <taxon>Zea</taxon>
    </lineage>
</organism>
<dbReference type="InParanoid" id="A0A1D6PN87"/>
<accession>A0A1D6PN87</accession>
<dbReference type="AlphaFoldDB" id="A0A1D6PN87"/>
<protein>
    <submittedName>
        <fullName evidence="1">Uncharacterized protein</fullName>
    </submittedName>
</protein>
<sequence>MYHYFLLLIFSILRTYPLFRIEKLCLYRSLTRSFKFAIVGLILYLCCSTC</sequence>
<dbReference type="SMR" id="A0A1D6PN87"/>
<reference evidence="1" key="1">
    <citation type="submission" date="2015-12" db="EMBL/GenBank/DDBJ databases">
        <title>Update maize B73 reference genome by single molecule sequencing technologies.</title>
        <authorList>
            <consortium name="Maize Genome Sequencing Project"/>
            <person name="Ware D."/>
        </authorList>
    </citation>
    <scope>NUCLEOTIDE SEQUENCE</scope>
    <source>
        <tissue evidence="1">Seedling</tissue>
    </source>
</reference>
<gene>
    <name evidence="1" type="ORF">ZEAMMB73_Zm00001d048646</name>
</gene>
<evidence type="ECO:0000313" key="1">
    <source>
        <dbReference type="EMBL" id="AQK48321.1"/>
    </source>
</evidence>
<dbReference type="EMBL" id="CM000780">
    <property type="protein sequence ID" value="AQK48321.1"/>
    <property type="molecule type" value="Genomic_DNA"/>
</dbReference>